<dbReference type="InterPro" id="IPR032466">
    <property type="entry name" value="Metal_Hydrolase"/>
</dbReference>
<dbReference type="RefSeq" id="WP_055424122.1">
    <property type="nucleotide sequence ID" value="NZ_CYHH01000013.1"/>
</dbReference>
<reference evidence="7" key="1">
    <citation type="submission" date="2015-08" db="EMBL/GenBank/DDBJ databases">
        <authorList>
            <person name="Babu N.S."/>
            <person name="Beckwith C.J."/>
            <person name="Beseler K.G."/>
            <person name="Brison A."/>
            <person name="Carone J.V."/>
            <person name="Caskin T.P."/>
            <person name="Diamond M."/>
            <person name="Durham M.E."/>
            <person name="Foxe J.M."/>
            <person name="Go M."/>
            <person name="Henderson B.A."/>
            <person name="Jones I.B."/>
            <person name="McGettigan J.A."/>
            <person name="Micheletti S.J."/>
            <person name="Nasrallah M.E."/>
            <person name="Ortiz D."/>
            <person name="Piller C.R."/>
            <person name="Privatt S.R."/>
            <person name="Schneider S.L."/>
            <person name="Sharp S."/>
            <person name="Smith T.C."/>
            <person name="Stanton J.D."/>
            <person name="Ullery H.E."/>
            <person name="Wilson R.J."/>
            <person name="Serrano M.G."/>
            <person name="Buck G."/>
            <person name="Lee V."/>
            <person name="Wang Y."/>
            <person name="Carvalho R."/>
            <person name="Voegtly L."/>
            <person name="Shi R."/>
            <person name="Duckworth R."/>
            <person name="Johnson A."/>
            <person name="Loviza R."/>
            <person name="Walstead R."/>
            <person name="Shah Z."/>
            <person name="Kiflezghi M."/>
            <person name="Wade K."/>
            <person name="Ball S.L."/>
            <person name="Bradley K.W."/>
            <person name="Asai D.J."/>
            <person name="Bowman C.A."/>
            <person name="Russell D.A."/>
            <person name="Pope W.H."/>
            <person name="Jacobs-Sera D."/>
            <person name="Hendrix R.W."/>
            <person name="Hatfull G.F."/>
        </authorList>
    </citation>
    <scope>NUCLEOTIDE SEQUENCE [LARGE SCALE GENOMIC DNA]</scope>
    <source>
        <strain evidence="7">JCM 19170</strain>
    </source>
</reference>
<dbReference type="InterPro" id="IPR011059">
    <property type="entry name" value="Metal-dep_hydrolase_composite"/>
</dbReference>
<keyword evidence="4" id="KW-0862">Zinc</keyword>
<dbReference type="PANTHER" id="PTHR43794:SF11">
    <property type="entry name" value="AMIDOHYDROLASE-RELATED DOMAIN-CONTAINING PROTEIN"/>
    <property type="match status" value="1"/>
</dbReference>
<dbReference type="CDD" id="cd01298">
    <property type="entry name" value="ATZ_TRZ_like"/>
    <property type="match status" value="1"/>
</dbReference>
<evidence type="ECO:0000256" key="3">
    <source>
        <dbReference type="ARBA" id="ARBA00022801"/>
    </source>
</evidence>
<dbReference type="FunFam" id="3.20.20.140:FF:000014">
    <property type="entry name" value="5-methylthioadenosine/S-adenosylhomocysteine deaminase"/>
    <property type="match status" value="1"/>
</dbReference>
<keyword evidence="2" id="KW-0479">Metal-binding</keyword>
<dbReference type="GO" id="GO:0016814">
    <property type="term" value="F:hydrolase activity, acting on carbon-nitrogen (but not peptide) bonds, in cyclic amidines"/>
    <property type="evidence" value="ECO:0007669"/>
    <property type="project" value="UniProtKB-ARBA"/>
</dbReference>
<dbReference type="Proteomes" id="UP000182108">
    <property type="component" value="Unassembled WGS sequence"/>
</dbReference>
<dbReference type="InterPro" id="IPR050287">
    <property type="entry name" value="MTA/SAH_deaminase"/>
</dbReference>
<evidence type="ECO:0000313" key="7">
    <source>
        <dbReference type="Proteomes" id="UP000182108"/>
    </source>
</evidence>
<feature type="domain" description="Amidohydrolase-related" evidence="5">
    <location>
        <begin position="66"/>
        <end position="414"/>
    </location>
</feature>
<dbReference type="Pfam" id="PF01979">
    <property type="entry name" value="Amidohydro_1"/>
    <property type="match status" value="1"/>
</dbReference>
<evidence type="ECO:0000259" key="5">
    <source>
        <dbReference type="Pfam" id="PF01979"/>
    </source>
</evidence>
<gene>
    <name evidence="6" type="ORF">Ga0061068_11324</name>
</gene>
<proteinExistence type="inferred from homology"/>
<dbReference type="OrthoDB" id="9807210at2"/>
<protein>
    <submittedName>
        <fullName evidence="6">Cytosine/adenosine deaminase or related metal-dependent hydrolase</fullName>
    </submittedName>
</protein>
<name>A0A0K6IWY3_9PROT</name>
<evidence type="ECO:0000256" key="2">
    <source>
        <dbReference type="ARBA" id="ARBA00022723"/>
    </source>
</evidence>
<organism evidence="6 7">
    <name type="scientific">Tepidiphilus thermophilus</name>
    <dbReference type="NCBI Taxonomy" id="876478"/>
    <lineage>
        <taxon>Bacteria</taxon>
        <taxon>Pseudomonadati</taxon>
        <taxon>Pseudomonadota</taxon>
        <taxon>Hydrogenophilia</taxon>
        <taxon>Hydrogenophilales</taxon>
        <taxon>Hydrogenophilaceae</taxon>
        <taxon>Tepidiphilus</taxon>
    </lineage>
</organism>
<dbReference type="GO" id="GO:0046872">
    <property type="term" value="F:metal ion binding"/>
    <property type="evidence" value="ECO:0007669"/>
    <property type="project" value="UniProtKB-KW"/>
</dbReference>
<dbReference type="AlphaFoldDB" id="A0A0K6IWY3"/>
<dbReference type="Gene3D" id="3.20.20.140">
    <property type="entry name" value="Metal-dependent hydrolases"/>
    <property type="match status" value="1"/>
</dbReference>
<sequence>MPEPTALQSADALLLPRWLLPMEPAGALLTGHAVAIRSDKILDVGPTDALERRWRPRERVELPEHVLLPGLINAHTHAAMTLLRGIGDDLPLRRWLEEAIWPREAALMSEEFVYDGTLIAAAEMLRGGITTAVDMYFYPEAAARAFTTMGMRSVLGITVIDFPTPYAADADEALAKGLAVRDAWREEPLVSFLLAPHAPYSVGDAALERIATLAAQLDLPVQIHLLETAQEREESHARHGETPLERLDRLGLLGPGLVGVHAVHLTESEIALLAERGVALVHCPTSNMKLASGIAAVPQWLDAGIAVGLGTDGAASNNRLDLFQEIRHAALLAKVSQGRAEVLPAIQALELATIGAARALGLDARLGSIRPGKAADLTAVALDAVETQPCYDPCSHLVFVAGREHVSDVWVAGRRRVANGQLLLQESNSHLTALAQNWRQRIQLQTR</sequence>
<dbReference type="NCBIfam" id="NF006549">
    <property type="entry name" value="PRK09045.1"/>
    <property type="match status" value="1"/>
</dbReference>
<dbReference type="Gene3D" id="2.30.40.10">
    <property type="entry name" value="Urease, subunit C, domain 1"/>
    <property type="match status" value="1"/>
</dbReference>
<keyword evidence="3 6" id="KW-0378">Hydrolase</keyword>
<evidence type="ECO:0000256" key="4">
    <source>
        <dbReference type="ARBA" id="ARBA00022833"/>
    </source>
</evidence>
<evidence type="ECO:0000313" key="6">
    <source>
        <dbReference type="EMBL" id="CUB07852.1"/>
    </source>
</evidence>
<evidence type="ECO:0000256" key="1">
    <source>
        <dbReference type="ARBA" id="ARBA00006745"/>
    </source>
</evidence>
<dbReference type="GO" id="GO:0019239">
    <property type="term" value="F:deaminase activity"/>
    <property type="evidence" value="ECO:0007669"/>
    <property type="project" value="UniProtKB-ARBA"/>
</dbReference>
<comment type="similarity">
    <text evidence="1">Belongs to the metallo-dependent hydrolases superfamily. ATZ/TRZ family.</text>
</comment>
<keyword evidence="7" id="KW-1185">Reference proteome</keyword>
<dbReference type="InterPro" id="IPR006680">
    <property type="entry name" value="Amidohydro-rel"/>
</dbReference>
<dbReference type="SUPFAM" id="SSF51556">
    <property type="entry name" value="Metallo-dependent hydrolases"/>
    <property type="match status" value="1"/>
</dbReference>
<dbReference type="PANTHER" id="PTHR43794">
    <property type="entry name" value="AMINOHYDROLASE SSNA-RELATED"/>
    <property type="match status" value="1"/>
</dbReference>
<dbReference type="SUPFAM" id="SSF51338">
    <property type="entry name" value="Composite domain of metallo-dependent hydrolases"/>
    <property type="match status" value="1"/>
</dbReference>
<dbReference type="EMBL" id="CYHH01000013">
    <property type="protein sequence ID" value="CUB07852.1"/>
    <property type="molecule type" value="Genomic_DNA"/>
</dbReference>
<accession>A0A0K6IWY3</accession>